<evidence type="ECO:0000313" key="3">
    <source>
        <dbReference type="EMBL" id="KAJ3570682.1"/>
    </source>
</evidence>
<comment type="caution">
    <text evidence="3">The sequence shown here is derived from an EMBL/GenBank/DDBJ whole genome shotgun (WGS) entry which is preliminary data.</text>
</comment>
<dbReference type="AlphaFoldDB" id="A0AAD5VV17"/>
<protein>
    <submittedName>
        <fullName evidence="3">Uncharacterized protein</fullName>
    </submittedName>
</protein>
<feature type="compositionally biased region" description="Polar residues" evidence="1">
    <location>
        <begin position="134"/>
        <end position="172"/>
    </location>
</feature>
<reference evidence="3" key="1">
    <citation type="submission" date="2022-07" db="EMBL/GenBank/DDBJ databases">
        <title>Genome Sequence of Leucocoprinus birnbaumii.</title>
        <authorList>
            <person name="Buettner E."/>
        </authorList>
    </citation>
    <scope>NUCLEOTIDE SEQUENCE</scope>
    <source>
        <strain evidence="3">VT141</strain>
    </source>
</reference>
<organism evidence="3 4">
    <name type="scientific">Leucocoprinus birnbaumii</name>
    <dbReference type="NCBI Taxonomy" id="56174"/>
    <lineage>
        <taxon>Eukaryota</taxon>
        <taxon>Fungi</taxon>
        <taxon>Dikarya</taxon>
        <taxon>Basidiomycota</taxon>
        <taxon>Agaricomycotina</taxon>
        <taxon>Agaricomycetes</taxon>
        <taxon>Agaricomycetidae</taxon>
        <taxon>Agaricales</taxon>
        <taxon>Agaricineae</taxon>
        <taxon>Agaricaceae</taxon>
        <taxon>Leucocoprinus</taxon>
    </lineage>
</organism>
<feature type="compositionally biased region" description="Low complexity" evidence="1">
    <location>
        <begin position="173"/>
        <end position="186"/>
    </location>
</feature>
<feature type="compositionally biased region" description="Polar residues" evidence="1">
    <location>
        <begin position="88"/>
        <end position="126"/>
    </location>
</feature>
<evidence type="ECO:0000313" key="4">
    <source>
        <dbReference type="Proteomes" id="UP001213000"/>
    </source>
</evidence>
<feature type="region of interest" description="Disordered" evidence="1">
    <location>
        <begin position="357"/>
        <end position="376"/>
    </location>
</feature>
<feature type="compositionally biased region" description="Polar residues" evidence="1">
    <location>
        <begin position="46"/>
        <end position="60"/>
    </location>
</feature>
<keyword evidence="4" id="KW-1185">Reference proteome</keyword>
<feature type="compositionally biased region" description="Polar residues" evidence="1">
    <location>
        <begin position="67"/>
        <end position="81"/>
    </location>
</feature>
<evidence type="ECO:0000256" key="1">
    <source>
        <dbReference type="SAM" id="MobiDB-lite"/>
    </source>
</evidence>
<keyword evidence="2" id="KW-0812">Transmembrane</keyword>
<sequence>MPTVKPRAAAISNRATVNSNGSGNTLVNSNDGGNNIVNSNGGGDTTVISNGDGNDTIVNSNGGGDTTAISSGDGSDTIVNSNGGGDTTAISSGDGNDTIVNSNGDGDTTSISNGDGHDTTVTSNGDSKGGDGTVESNGGTSGQNPGSSSLNPSKGNVSSTSVFSPSTGTAIPSSSTTTDQPSSSTTAIKSGTGEPLKAAPTKNDNKLRIILPACIVVSLAIILGLAGLCCWRVRRRRQLHQQSEWSTRPTSFPLEMEPTRQVTGRGIKGYHMRLPSDSLYPIQENMPRSTKSRGQINTTSPTPDLAGGVHRRGSSTTMQFEPREVQRERHLLLSVVHRVDALETAIRTPVANLQSPAGFMEVEDRPPDYATSSRQT</sequence>
<accession>A0AAD5VV17</accession>
<keyword evidence="2" id="KW-0472">Membrane</keyword>
<feature type="region of interest" description="Disordered" evidence="1">
    <location>
        <begin position="287"/>
        <end position="318"/>
    </location>
</feature>
<feature type="region of interest" description="Disordered" evidence="1">
    <location>
        <begin position="16"/>
        <end position="200"/>
    </location>
</feature>
<feature type="compositionally biased region" description="Low complexity" evidence="1">
    <location>
        <begin position="27"/>
        <end position="39"/>
    </location>
</feature>
<keyword evidence="2" id="KW-1133">Transmembrane helix</keyword>
<feature type="transmembrane region" description="Helical" evidence="2">
    <location>
        <begin position="209"/>
        <end position="231"/>
    </location>
</feature>
<gene>
    <name evidence="3" type="ORF">NP233_g4240</name>
</gene>
<evidence type="ECO:0000256" key="2">
    <source>
        <dbReference type="SAM" id="Phobius"/>
    </source>
</evidence>
<feature type="compositionally biased region" description="Polar residues" evidence="1">
    <location>
        <begin position="16"/>
        <end position="26"/>
    </location>
</feature>
<name>A0AAD5VV17_9AGAR</name>
<dbReference type="Proteomes" id="UP001213000">
    <property type="component" value="Unassembled WGS sequence"/>
</dbReference>
<proteinExistence type="predicted"/>
<dbReference type="SUPFAM" id="SSF51120">
    <property type="entry name" value="beta-Roll"/>
    <property type="match status" value="1"/>
</dbReference>
<feature type="compositionally biased region" description="Polar residues" evidence="1">
    <location>
        <begin position="287"/>
        <end position="302"/>
    </location>
</feature>
<dbReference type="EMBL" id="JANIEX010000224">
    <property type="protein sequence ID" value="KAJ3570682.1"/>
    <property type="molecule type" value="Genomic_DNA"/>
</dbReference>
<dbReference type="InterPro" id="IPR011049">
    <property type="entry name" value="Serralysin-like_metalloprot_C"/>
</dbReference>